<keyword evidence="2" id="KW-1185">Reference proteome</keyword>
<evidence type="ECO:0000313" key="2">
    <source>
        <dbReference type="Proteomes" id="UP000822688"/>
    </source>
</evidence>
<dbReference type="EMBL" id="CM026429">
    <property type="protein sequence ID" value="KAG0564226.1"/>
    <property type="molecule type" value="Genomic_DNA"/>
</dbReference>
<protein>
    <submittedName>
        <fullName evidence="1">Uncharacterized protein</fullName>
    </submittedName>
</protein>
<gene>
    <name evidence="1" type="ORF">KC19_8G093700</name>
</gene>
<comment type="caution">
    <text evidence="1">The sequence shown here is derived from an EMBL/GenBank/DDBJ whole genome shotgun (WGS) entry which is preliminary data.</text>
</comment>
<organism evidence="1 2">
    <name type="scientific">Ceratodon purpureus</name>
    <name type="common">Fire moss</name>
    <name type="synonym">Dicranum purpureum</name>
    <dbReference type="NCBI Taxonomy" id="3225"/>
    <lineage>
        <taxon>Eukaryota</taxon>
        <taxon>Viridiplantae</taxon>
        <taxon>Streptophyta</taxon>
        <taxon>Embryophyta</taxon>
        <taxon>Bryophyta</taxon>
        <taxon>Bryophytina</taxon>
        <taxon>Bryopsida</taxon>
        <taxon>Dicranidae</taxon>
        <taxon>Pseudoditrichales</taxon>
        <taxon>Ditrichaceae</taxon>
        <taxon>Ceratodon</taxon>
    </lineage>
</organism>
<accession>A0A8T0GX14</accession>
<name>A0A8T0GX14_CERPU</name>
<sequence length="119" mass="13613">MADIQKNHPLKLKPLPTTPKLLSILTSPQNQEKYADFYRNIGQPLNTKNSDSHTFNAKKQQSTKISKLANRALQTCKPELQEQKPTALTEFTTYGYTTQPDSSAFIIKYNKYCHTKSYT</sequence>
<proteinExistence type="predicted"/>
<reference evidence="1" key="1">
    <citation type="submission" date="2020-06" db="EMBL/GenBank/DDBJ databases">
        <title>WGS assembly of Ceratodon purpureus strain R40.</title>
        <authorList>
            <person name="Carey S.B."/>
            <person name="Jenkins J."/>
            <person name="Shu S."/>
            <person name="Lovell J.T."/>
            <person name="Sreedasyam A."/>
            <person name="Maumus F."/>
            <person name="Tiley G.P."/>
            <person name="Fernandez-Pozo N."/>
            <person name="Barry K."/>
            <person name="Chen C."/>
            <person name="Wang M."/>
            <person name="Lipzen A."/>
            <person name="Daum C."/>
            <person name="Saski C.A."/>
            <person name="Payton A.C."/>
            <person name="Mcbreen J.C."/>
            <person name="Conrad R.E."/>
            <person name="Kollar L.M."/>
            <person name="Olsson S."/>
            <person name="Huttunen S."/>
            <person name="Landis J.B."/>
            <person name="Wickett N.J."/>
            <person name="Johnson M.G."/>
            <person name="Rensing S.A."/>
            <person name="Grimwood J."/>
            <person name="Schmutz J."/>
            <person name="Mcdaniel S.F."/>
        </authorList>
    </citation>
    <scope>NUCLEOTIDE SEQUENCE</scope>
    <source>
        <strain evidence="1">R40</strain>
    </source>
</reference>
<dbReference type="AlphaFoldDB" id="A0A8T0GX14"/>
<evidence type="ECO:0000313" key="1">
    <source>
        <dbReference type="EMBL" id="KAG0564226.1"/>
    </source>
</evidence>
<dbReference type="Proteomes" id="UP000822688">
    <property type="component" value="Chromosome 8"/>
</dbReference>